<dbReference type="RefSeq" id="WP_344460416.1">
    <property type="nucleotide sequence ID" value="NZ_BAAANT010000002.1"/>
</dbReference>
<sequence>MRALVLLLAPFAVVGLLILLLRWTYGTGKSLIAREPRPGEPDEYGLLVPVASPTDRAEAERLAGLLAAAGLRYTLAPTNEGLRLMVWPEDEQTAKDALRR</sequence>
<evidence type="ECO:0000313" key="2">
    <source>
        <dbReference type="Proteomes" id="UP001422759"/>
    </source>
</evidence>
<comment type="caution">
    <text evidence="1">The sequence shown here is derived from an EMBL/GenBank/DDBJ whole genome shotgun (WGS) entry which is preliminary data.</text>
</comment>
<evidence type="ECO:0000313" key="1">
    <source>
        <dbReference type="EMBL" id="GAA2132117.1"/>
    </source>
</evidence>
<name>A0ABP5KK46_9ACTN</name>
<keyword evidence="2" id="KW-1185">Reference proteome</keyword>
<reference evidence="2" key="1">
    <citation type="journal article" date="2019" name="Int. J. Syst. Evol. Microbiol.">
        <title>The Global Catalogue of Microorganisms (GCM) 10K type strain sequencing project: providing services to taxonomists for standard genome sequencing and annotation.</title>
        <authorList>
            <consortium name="The Broad Institute Genomics Platform"/>
            <consortium name="The Broad Institute Genome Sequencing Center for Infectious Disease"/>
            <person name="Wu L."/>
            <person name="Ma J."/>
        </authorList>
    </citation>
    <scope>NUCLEOTIDE SEQUENCE [LARGE SCALE GENOMIC DNA]</scope>
    <source>
        <strain evidence="2">JCM 14560</strain>
    </source>
</reference>
<gene>
    <name evidence="1" type="ORF">GCM10009760_06670</name>
</gene>
<proteinExistence type="predicted"/>
<evidence type="ECO:0008006" key="3">
    <source>
        <dbReference type="Google" id="ProtNLM"/>
    </source>
</evidence>
<dbReference type="EMBL" id="BAAANT010000002">
    <property type="protein sequence ID" value="GAA2132117.1"/>
    <property type="molecule type" value="Genomic_DNA"/>
</dbReference>
<protein>
    <recommendedName>
        <fullName evidence="3">SPOR domain-containing protein</fullName>
    </recommendedName>
</protein>
<accession>A0ABP5KK46</accession>
<organism evidence="1 2">
    <name type="scientific">Kitasatospora kazusensis</name>
    <dbReference type="NCBI Taxonomy" id="407974"/>
    <lineage>
        <taxon>Bacteria</taxon>
        <taxon>Bacillati</taxon>
        <taxon>Actinomycetota</taxon>
        <taxon>Actinomycetes</taxon>
        <taxon>Kitasatosporales</taxon>
        <taxon>Streptomycetaceae</taxon>
        <taxon>Kitasatospora</taxon>
    </lineage>
</organism>
<dbReference type="Proteomes" id="UP001422759">
    <property type="component" value="Unassembled WGS sequence"/>
</dbReference>